<reference evidence="2 3" key="1">
    <citation type="submission" date="2015-10" db="EMBL/GenBank/DDBJ databases">
        <title>Draft genome sequence of pyrrolomycin-producing Streptomyces vitaminophilus.</title>
        <authorList>
            <person name="Graham D.E."/>
            <person name="Mahan K.M."/>
            <person name="Klingeman D.M."/>
            <person name="Hettich R.L."/>
            <person name="Parry R.J."/>
        </authorList>
    </citation>
    <scope>NUCLEOTIDE SEQUENCE [LARGE SCALE GENOMIC DNA]</scope>
    <source>
        <strain evidence="2 3">ATCC 31673</strain>
    </source>
</reference>
<dbReference type="AlphaFoldDB" id="A0A0T6LLF3"/>
<dbReference type="RefSeq" id="WP_018381953.1">
    <property type="nucleotide sequence ID" value="NZ_LLZU01000038.1"/>
</dbReference>
<sequence>MTQAVRVGLVGLGIIAETHLEVLADLPRVDLDFTVDPYVAEPPAFRDRKPPHYKNLVDALDDHQPDLIVLATPTTMHAVLAAEALAHSGARVLVEKPLVHDLDSLHHLSSLRDTERVDERLFVAHHFAFSPEVRWAAELIDRHPEWGPVTALTSAFYDPYVLRGEQAFTSYVSSWMDSGVNQLSVLARFVEPIALTSAQFRDEGASAWCTCAYRSRGAEGIARLRTSWLTGSSSKETALAFGRSGVDLWIDHTAMTGFAAQGNQLLATHGHDGRTPRKIAHYRPLYESLLSTRPDPVLSFDTAVTITEIHHADPAPEVP</sequence>
<feature type="domain" description="Gfo/Idh/MocA-like oxidoreductase N-terminal" evidence="1">
    <location>
        <begin position="5"/>
        <end position="111"/>
    </location>
</feature>
<dbReference type="SUPFAM" id="SSF51735">
    <property type="entry name" value="NAD(P)-binding Rossmann-fold domains"/>
    <property type="match status" value="1"/>
</dbReference>
<dbReference type="InterPro" id="IPR036291">
    <property type="entry name" value="NAD(P)-bd_dom_sf"/>
</dbReference>
<gene>
    <name evidence="2" type="ORF">AQ490_09185</name>
</gene>
<evidence type="ECO:0000259" key="1">
    <source>
        <dbReference type="Pfam" id="PF01408"/>
    </source>
</evidence>
<dbReference type="EMBL" id="LLZU01000038">
    <property type="protein sequence ID" value="KRV46935.1"/>
    <property type="molecule type" value="Genomic_DNA"/>
</dbReference>
<dbReference type="Proteomes" id="UP000050867">
    <property type="component" value="Unassembled WGS sequence"/>
</dbReference>
<evidence type="ECO:0000313" key="3">
    <source>
        <dbReference type="Proteomes" id="UP000050867"/>
    </source>
</evidence>
<comment type="caution">
    <text evidence="2">The sequence shown here is derived from an EMBL/GenBank/DDBJ whole genome shotgun (WGS) entry which is preliminary data.</text>
</comment>
<keyword evidence="3" id="KW-1185">Reference proteome</keyword>
<evidence type="ECO:0000313" key="2">
    <source>
        <dbReference type="EMBL" id="KRV46935.1"/>
    </source>
</evidence>
<dbReference type="PANTHER" id="PTHR43249:SF1">
    <property type="entry name" value="D-GLUCOSIDE 3-DEHYDROGENASE"/>
    <property type="match status" value="1"/>
</dbReference>
<accession>A0A0T6LLF3</accession>
<dbReference type="GO" id="GO:0000166">
    <property type="term" value="F:nucleotide binding"/>
    <property type="evidence" value="ECO:0007669"/>
    <property type="project" value="InterPro"/>
</dbReference>
<proteinExistence type="predicted"/>
<name>A0A0T6LLF3_WENVI</name>
<dbReference type="OrthoDB" id="3251785at2"/>
<dbReference type="InterPro" id="IPR000683">
    <property type="entry name" value="Gfo/Idh/MocA-like_OxRdtase_N"/>
</dbReference>
<dbReference type="Gene3D" id="3.30.360.10">
    <property type="entry name" value="Dihydrodipicolinate Reductase, domain 2"/>
    <property type="match status" value="1"/>
</dbReference>
<dbReference type="Pfam" id="PF01408">
    <property type="entry name" value="GFO_IDH_MocA"/>
    <property type="match status" value="1"/>
</dbReference>
<dbReference type="PANTHER" id="PTHR43249">
    <property type="entry name" value="UDP-N-ACETYL-2-AMINO-2-DEOXY-D-GLUCURONATE OXIDASE"/>
    <property type="match status" value="1"/>
</dbReference>
<dbReference type="Gene3D" id="3.40.50.720">
    <property type="entry name" value="NAD(P)-binding Rossmann-like Domain"/>
    <property type="match status" value="1"/>
</dbReference>
<organism evidence="2 3">
    <name type="scientific">Wenjunlia vitaminophila</name>
    <name type="common">Streptomyces vitaminophilus</name>
    <dbReference type="NCBI Taxonomy" id="76728"/>
    <lineage>
        <taxon>Bacteria</taxon>
        <taxon>Bacillati</taxon>
        <taxon>Actinomycetota</taxon>
        <taxon>Actinomycetes</taxon>
        <taxon>Kitasatosporales</taxon>
        <taxon>Streptomycetaceae</taxon>
        <taxon>Wenjunlia</taxon>
    </lineage>
</organism>
<dbReference type="eggNOG" id="COG0673">
    <property type="taxonomic scope" value="Bacteria"/>
</dbReference>
<dbReference type="STRING" id="76728.AQ490_09185"/>
<dbReference type="InterPro" id="IPR052515">
    <property type="entry name" value="Gfo/Idh/MocA_Oxidoreductase"/>
</dbReference>
<protein>
    <recommendedName>
        <fullName evidence="1">Gfo/Idh/MocA-like oxidoreductase N-terminal domain-containing protein</fullName>
    </recommendedName>
</protein>